<dbReference type="AlphaFoldDB" id="A0AAV0KAS8"/>
<reference evidence="2" key="1">
    <citation type="submission" date="2022-08" db="EMBL/GenBank/DDBJ databases">
        <authorList>
            <person name="Gutierrez-Valencia J."/>
        </authorList>
    </citation>
    <scope>NUCLEOTIDE SEQUENCE</scope>
</reference>
<feature type="region of interest" description="Disordered" evidence="1">
    <location>
        <begin position="204"/>
        <end position="232"/>
    </location>
</feature>
<accession>A0AAV0KAS8</accession>
<organism evidence="2 3">
    <name type="scientific">Linum tenue</name>
    <dbReference type="NCBI Taxonomy" id="586396"/>
    <lineage>
        <taxon>Eukaryota</taxon>
        <taxon>Viridiplantae</taxon>
        <taxon>Streptophyta</taxon>
        <taxon>Embryophyta</taxon>
        <taxon>Tracheophyta</taxon>
        <taxon>Spermatophyta</taxon>
        <taxon>Magnoliopsida</taxon>
        <taxon>eudicotyledons</taxon>
        <taxon>Gunneridae</taxon>
        <taxon>Pentapetalae</taxon>
        <taxon>rosids</taxon>
        <taxon>fabids</taxon>
        <taxon>Malpighiales</taxon>
        <taxon>Linaceae</taxon>
        <taxon>Linum</taxon>
    </lineage>
</organism>
<name>A0AAV0KAS8_9ROSI</name>
<protein>
    <submittedName>
        <fullName evidence="2">Uncharacterized protein</fullName>
    </submittedName>
</protein>
<dbReference type="Pfam" id="PF10173">
    <property type="entry name" value="Mit_KHE1"/>
    <property type="match status" value="1"/>
</dbReference>
<dbReference type="PANTHER" id="PTHR28062:SF1">
    <property type="entry name" value="TRANSMEMBRANE PROTEIN"/>
    <property type="match status" value="1"/>
</dbReference>
<evidence type="ECO:0000313" key="2">
    <source>
        <dbReference type="EMBL" id="CAI0418833.1"/>
    </source>
</evidence>
<evidence type="ECO:0000313" key="3">
    <source>
        <dbReference type="Proteomes" id="UP001154282"/>
    </source>
</evidence>
<dbReference type="GO" id="GO:0006813">
    <property type="term" value="P:potassium ion transport"/>
    <property type="evidence" value="ECO:0007669"/>
    <property type="project" value="TreeGrafter"/>
</dbReference>
<dbReference type="GO" id="GO:1902600">
    <property type="term" value="P:proton transmembrane transport"/>
    <property type="evidence" value="ECO:0007669"/>
    <property type="project" value="TreeGrafter"/>
</dbReference>
<dbReference type="InterPro" id="IPR018786">
    <property type="entry name" value="Mit_KHE1"/>
</dbReference>
<dbReference type="PANTHER" id="PTHR28062">
    <property type="entry name" value="K+-H+ EXCHANGE-LIKE PROTEIN"/>
    <property type="match status" value="1"/>
</dbReference>
<dbReference type="EMBL" id="CAMGYJ010000005">
    <property type="protein sequence ID" value="CAI0418833.1"/>
    <property type="molecule type" value="Genomic_DNA"/>
</dbReference>
<comment type="caution">
    <text evidence="2">The sequence shown here is derived from an EMBL/GenBank/DDBJ whole genome shotgun (WGS) entry which is preliminary data.</text>
</comment>
<dbReference type="Proteomes" id="UP001154282">
    <property type="component" value="Unassembled WGS sequence"/>
</dbReference>
<sequence length="280" mass="31219">MKARLVVFPLRGRNWCFSRSLDPSLNQHSSSSGSPSTFRDLWRSISSSGSSAPRNAQLIVDFIANKMNGAWIGMEKSPDGTLKKKIHGVGLKLLARVKPSEIFLKSISRDVTGVEIVYPVSLNARFVRRRLRHIAVRGASIHKKYFYGSITLLPMTSALSVLPLPNIPFFWVLFRTYSHWRALQGSETLLKLVSDSSWSEKCAVQNGGQGQTEKGNDSSKDKSPCSQGSPWVLQPSKELEEIIIRQQEDDDDVSEAAIASVCEMYGLDAKDVLKFKDNML</sequence>
<keyword evidence="3" id="KW-1185">Reference proteome</keyword>
<evidence type="ECO:0000256" key="1">
    <source>
        <dbReference type="SAM" id="MobiDB-lite"/>
    </source>
</evidence>
<proteinExistence type="predicted"/>
<dbReference type="GO" id="GO:0005743">
    <property type="term" value="C:mitochondrial inner membrane"/>
    <property type="evidence" value="ECO:0007669"/>
    <property type="project" value="TreeGrafter"/>
</dbReference>
<feature type="compositionally biased region" description="Basic and acidic residues" evidence="1">
    <location>
        <begin position="214"/>
        <end position="223"/>
    </location>
</feature>
<gene>
    <name evidence="2" type="ORF">LITE_LOCUS17773</name>
</gene>